<feature type="compositionally biased region" description="Basic residues" evidence="1">
    <location>
        <begin position="109"/>
        <end position="124"/>
    </location>
</feature>
<evidence type="ECO:0000256" key="1">
    <source>
        <dbReference type="SAM" id="MobiDB-lite"/>
    </source>
</evidence>
<name>A0AAE2CDX7_9LAMI</name>
<dbReference type="AlphaFoldDB" id="A0AAE2CDX7"/>
<dbReference type="Proteomes" id="UP001293254">
    <property type="component" value="Unassembled WGS sequence"/>
</dbReference>
<accession>A0AAE2CDX7</accession>
<gene>
    <name evidence="2" type="ORF">Salat_2267500</name>
</gene>
<dbReference type="EMBL" id="JACGWO010000009">
    <property type="protein sequence ID" value="KAK4418547.1"/>
    <property type="molecule type" value="Genomic_DNA"/>
</dbReference>
<keyword evidence="3" id="KW-1185">Reference proteome</keyword>
<evidence type="ECO:0000313" key="3">
    <source>
        <dbReference type="Proteomes" id="UP001293254"/>
    </source>
</evidence>
<reference evidence="2" key="2">
    <citation type="journal article" date="2024" name="Plant">
        <title>Genomic evolution and insights into agronomic trait innovations of Sesamum species.</title>
        <authorList>
            <person name="Miao H."/>
            <person name="Wang L."/>
            <person name="Qu L."/>
            <person name="Liu H."/>
            <person name="Sun Y."/>
            <person name="Le M."/>
            <person name="Wang Q."/>
            <person name="Wei S."/>
            <person name="Zheng Y."/>
            <person name="Lin W."/>
            <person name="Duan Y."/>
            <person name="Cao H."/>
            <person name="Xiong S."/>
            <person name="Wang X."/>
            <person name="Wei L."/>
            <person name="Li C."/>
            <person name="Ma Q."/>
            <person name="Ju M."/>
            <person name="Zhao R."/>
            <person name="Li G."/>
            <person name="Mu C."/>
            <person name="Tian Q."/>
            <person name="Mei H."/>
            <person name="Zhang T."/>
            <person name="Gao T."/>
            <person name="Zhang H."/>
        </authorList>
    </citation>
    <scope>NUCLEOTIDE SEQUENCE</scope>
    <source>
        <strain evidence="2">3651</strain>
    </source>
</reference>
<comment type="caution">
    <text evidence="2">The sequence shown here is derived from an EMBL/GenBank/DDBJ whole genome shotgun (WGS) entry which is preliminary data.</text>
</comment>
<organism evidence="2 3">
    <name type="scientific">Sesamum alatum</name>
    <dbReference type="NCBI Taxonomy" id="300844"/>
    <lineage>
        <taxon>Eukaryota</taxon>
        <taxon>Viridiplantae</taxon>
        <taxon>Streptophyta</taxon>
        <taxon>Embryophyta</taxon>
        <taxon>Tracheophyta</taxon>
        <taxon>Spermatophyta</taxon>
        <taxon>Magnoliopsida</taxon>
        <taxon>eudicotyledons</taxon>
        <taxon>Gunneridae</taxon>
        <taxon>Pentapetalae</taxon>
        <taxon>asterids</taxon>
        <taxon>lamiids</taxon>
        <taxon>Lamiales</taxon>
        <taxon>Pedaliaceae</taxon>
        <taxon>Sesamum</taxon>
    </lineage>
</organism>
<evidence type="ECO:0000313" key="2">
    <source>
        <dbReference type="EMBL" id="KAK4418547.1"/>
    </source>
</evidence>
<feature type="compositionally biased region" description="Acidic residues" evidence="1">
    <location>
        <begin position="18"/>
        <end position="33"/>
    </location>
</feature>
<proteinExistence type="predicted"/>
<reference evidence="2" key="1">
    <citation type="submission" date="2020-06" db="EMBL/GenBank/DDBJ databases">
        <authorList>
            <person name="Li T."/>
            <person name="Hu X."/>
            <person name="Zhang T."/>
            <person name="Song X."/>
            <person name="Zhang H."/>
            <person name="Dai N."/>
            <person name="Sheng W."/>
            <person name="Hou X."/>
            <person name="Wei L."/>
        </authorList>
    </citation>
    <scope>NUCLEOTIDE SEQUENCE</scope>
    <source>
        <strain evidence="2">3651</strain>
        <tissue evidence="2">Leaf</tissue>
    </source>
</reference>
<feature type="region of interest" description="Disordered" evidence="1">
    <location>
        <begin position="65"/>
        <end position="124"/>
    </location>
</feature>
<feature type="region of interest" description="Disordered" evidence="1">
    <location>
        <begin position="1"/>
        <end position="40"/>
    </location>
</feature>
<protein>
    <submittedName>
        <fullName evidence="2">Uncharacterized protein</fullName>
    </submittedName>
</protein>
<sequence>MAEPVVNIEQESKHVDNQEGEEEDDQTSYEQDNDTSNLETNTSLLAGLNLVLMVSFLSLSPDECSNFDETQDTESGNHNHIAKHGVSRSDFHARRRQVNQFPAADRQTSKVHTKIRDSRHCRRL</sequence>